<dbReference type="GO" id="GO:0140359">
    <property type="term" value="F:ABC-type transporter activity"/>
    <property type="evidence" value="ECO:0007669"/>
    <property type="project" value="InterPro"/>
</dbReference>
<comment type="subcellular location">
    <subcellularLocation>
        <location evidence="1">Cell membrane</location>
        <topology evidence="1">Multi-pass membrane protein</topology>
    </subcellularLocation>
</comment>
<name>A0AAW7Z9Y9_9FIRM</name>
<gene>
    <name evidence="8" type="ORF">P6N53_01535</name>
</gene>
<evidence type="ECO:0000256" key="6">
    <source>
        <dbReference type="SAM" id="Phobius"/>
    </source>
</evidence>
<comment type="caution">
    <text evidence="8">The sequence shown here is derived from an EMBL/GenBank/DDBJ whole genome shotgun (WGS) entry which is preliminary data.</text>
</comment>
<protein>
    <submittedName>
        <fullName evidence="8">ABC transporter permease</fullName>
    </submittedName>
</protein>
<evidence type="ECO:0000259" key="7">
    <source>
        <dbReference type="Pfam" id="PF12698"/>
    </source>
</evidence>
<dbReference type="PANTHER" id="PTHR30294">
    <property type="entry name" value="MEMBRANE COMPONENT OF ABC TRANSPORTER YHHJ-RELATED"/>
    <property type="match status" value="1"/>
</dbReference>
<feature type="transmembrane region" description="Helical" evidence="6">
    <location>
        <begin position="332"/>
        <end position="351"/>
    </location>
</feature>
<feature type="transmembrane region" description="Helical" evidence="6">
    <location>
        <begin position="163"/>
        <end position="185"/>
    </location>
</feature>
<feature type="domain" description="ABC-2 type transporter transmembrane" evidence="7">
    <location>
        <begin position="15"/>
        <end position="350"/>
    </location>
</feature>
<dbReference type="PANTHER" id="PTHR30294:SF29">
    <property type="entry name" value="MULTIDRUG ABC TRANSPORTER PERMEASE YBHS-RELATED"/>
    <property type="match status" value="1"/>
</dbReference>
<keyword evidence="9" id="KW-1185">Reference proteome</keyword>
<dbReference type="RefSeq" id="WP_304540600.1">
    <property type="nucleotide sequence ID" value="NZ_JARPTC010000002.1"/>
</dbReference>
<evidence type="ECO:0000256" key="1">
    <source>
        <dbReference type="ARBA" id="ARBA00004651"/>
    </source>
</evidence>
<evidence type="ECO:0000256" key="3">
    <source>
        <dbReference type="ARBA" id="ARBA00022692"/>
    </source>
</evidence>
<organism evidence="8 9">
    <name type="scientific">Desulforamulus aquiferis</name>
    <dbReference type="NCBI Taxonomy" id="1397668"/>
    <lineage>
        <taxon>Bacteria</taxon>
        <taxon>Bacillati</taxon>
        <taxon>Bacillota</taxon>
        <taxon>Clostridia</taxon>
        <taxon>Eubacteriales</taxon>
        <taxon>Peptococcaceae</taxon>
        <taxon>Desulforamulus</taxon>
    </lineage>
</organism>
<evidence type="ECO:0000256" key="2">
    <source>
        <dbReference type="ARBA" id="ARBA00022475"/>
    </source>
</evidence>
<feature type="transmembrane region" description="Helical" evidence="6">
    <location>
        <begin position="275"/>
        <end position="294"/>
    </location>
</feature>
<dbReference type="Pfam" id="PF12698">
    <property type="entry name" value="ABC2_membrane_3"/>
    <property type="match status" value="1"/>
</dbReference>
<dbReference type="InterPro" id="IPR013525">
    <property type="entry name" value="ABC2_TM"/>
</dbReference>
<accession>A0AAW7Z9Y9</accession>
<evidence type="ECO:0000313" key="8">
    <source>
        <dbReference type="EMBL" id="MDO7785909.1"/>
    </source>
</evidence>
<sequence length="366" mass="40795">MKTLIDEWRHITRGKFIILMLIVPLVVAALFGYIFKNGVVNEAPLAVIDLDHSTYSRQLVNKLDSSQYVQVVGIYDNYIEADLLLYNEKYSGVLYLPAGLEAAFLQGRPLNMGLYLDMTLNASANSIRTGVSEVIAMENATKGARVPLVLEQRTLYNPTNHTLMNSVILFINVVMVALLGLQTISIVPRLRQDGRLEEDLQQPLCVVLRIIPYALITCASSYLVMGILKQIGSLRFEANWWQIFIPFFLYTFSTGLLAMLVGWTASNPGKANGRIVFLMLPSFLLSGGQVPVALLPEFLQWINKAIPLSLHLSILRGMGYKGGGLGYFIPELGHYMVLISVFLLGIFFLIFREGTRGQVPCPTTEN</sequence>
<evidence type="ECO:0000256" key="5">
    <source>
        <dbReference type="ARBA" id="ARBA00023136"/>
    </source>
</evidence>
<feature type="transmembrane region" description="Helical" evidence="6">
    <location>
        <begin position="240"/>
        <end position="263"/>
    </location>
</feature>
<dbReference type="Gene3D" id="3.40.1710.10">
    <property type="entry name" value="abc type-2 transporter like domain"/>
    <property type="match status" value="1"/>
</dbReference>
<reference evidence="8" key="2">
    <citation type="submission" date="2023-03" db="EMBL/GenBank/DDBJ databases">
        <authorList>
            <person name="Zhang Z."/>
        </authorList>
    </citation>
    <scope>NUCLEOTIDE SEQUENCE</scope>
    <source>
        <strain evidence="8">DSA</strain>
    </source>
</reference>
<keyword evidence="4 6" id="KW-1133">Transmembrane helix</keyword>
<dbReference type="InterPro" id="IPR051449">
    <property type="entry name" value="ABC-2_transporter_component"/>
</dbReference>
<evidence type="ECO:0000256" key="4">
    <source>
        <dbReference type="ARBA" id="ARBA00022989"/>
    </source>
</evidence>
<evidence type="ECO:0000313" key="9">
    <source>
        <dbReference type="Proteomes" id="UP001172911"/>
    </source>
</evidence>
<keyword evidence="3 6" id="KW-0812">Transmembrane</keyword>
<feature type="transmembrane region" description="Helical" evidence="6">
    <location>
        <begin position="206"/>
        <end position="228"/>
    </location>
</feature>
<dbReference type="EMBL" id="JARPTC010000002">
    <property type="protein sequence ID" value="MDO7785909.1"/>
    <property type="molecule type" value="Genomic_DNA"/>
</dbReference>
<feature type="transmembrane region" description="Helical" evidence="6">
    <location>
        <begin position="16"/>
        <end position="35"/>
    </location>
</feature>
<proteinExistence type="predicted"/>
<keyword evidence="5 6" id="KW-0472">Membrane</keyword>
<dbReference type="GO" id="GO:0005886">
    <property type="term" value="C:plasma membrane"/>
    <property type="evidence" value="ECO:0007669"/>
    <property type="project" value="UniProtKB-SubCell"/>
</dbReference>
<dbReference type="AlphaFoldDB" id="A0AAW7Z9Y9"/>
<keyword evidence="2" id="KW-1003">Cell membrane</keyword>
<reference evidence="8" key="1">
    <citation type="journal article" date="2023" name="J. Hazard. Mater.">
        <title>Anaerobic biodegradation of pyrene and benzo[a]pyrene by a new sulfate-reducing Desulforamulus aquiferis strain DSA.</title>
        <authorList>
            <person name="Zhang Z."/>
            <person name="Sun J."/>
            <person name="Gong X."/>
            <person name="Wang C."/>
            <person name="Wang H."/>
        </authorList>
    </citation>
    <scope>NUCLEOTIDE SEQUENCE</scope>
    <source>
        <strain evidence="8">DSA</strain>
    </source>
</reference>
<dbReference type="Proteomes" id="UP001172911">
    <property type="component" value="Unassembled WGS sequence"/>
</dbReference>